<feature type="transmembrane region" description="Helical" evidence="1">
    <location>
        <begin position="156"/>
        <end position="173"/>
    </location>
</feature>
<evidence type="ECO:0000256" key="1">
    <source>
        <dbReference type="SAM" id="Phobius"/>
    </source>
</evidence>
<protein>
    <submittedName>
        <fullName evidence="2">Uncharacterized protein</fullName>
    </submittedName>
</protein>
<feature type="transmembrane region" description="Helical" evidence="1">
    <location>
        <begin position="226"/>
        <end position="248"/>
    </location>
</feature>
<accession>A0A1G2MG48</accession>
<dbReference type="Proteomes" id="UP000176493">
    <property type="component" value="Unassembled WGS sequence"/>
</dbReference>
<comment type="caution">
    <text evidence="2">The sequence shown here is derived from an EMBL/GenBank/DDBJ whole genome shotgun (WGS) entry which is preliminary data.</text>
</comment>
<reference evidence="2 3" key="1">
    <citation type="journal article" date="2016" name="Nat. Commun.">
        <title>Thousands of microbial genomes shed light on interconnected biogeochemical processes in an aquifer system.</title>
        <authorList>
            <person name="Anantharaman K."/>
            <person name="Brown C.T."/>
            <person name="Hug L.A."/>
            <person name="Sharon I."/>
            <person name="Castelle C.J."/>
            <person name="Probst A.J."/>
            <person name="Thomas B.C."/>
            <person name="Singh A."/>
            <person name="Wilkins M.J."/>
            <person name="Karaoz U."/>
            <person name="Brodie E.L."/>
            <person name="Williams K.H."/>
            <person name="Hubbard S.S."/>
            <person name="Banfield J.F."/>
        </authorList>
    </citation>
    <scope>NUCLEOTIDE SEQUENCE [LARGE SCALE GENOMIC DNA]</scope>
</reference>
<evidence type="ECO:0000313" key="2">
    <source>
        <dbReference type="EMBL" id="OHA22876.1"/>
    </source>
</evidence>
<feature type="transmembrane region" description="Helical" evidence="1">
    <location>
        <begin position="179"/>
        <end position="195"/>
    </location>
</feature>
<name>A0A1G2MG48_9BACT</name>
<gene>
    <name evidence="2" type="ORF">A2W52_03115</name>
</gene>
<dbReference type="AlphaFoldDB" id="A0A1G2MG48"/>
<organism evidence="2 3">
    <name type="scientific">Candidatus Taylorbacteria bacterium RIFCSPHIGHO2_02_49_25</name>
    <dbReference type="NCBI Taxonomy" id="1802305"/>
    <lineage>
        <taxon>Bacteria</taxon>
        <taxon>Candidatus Tayloriibacteriota</taxon>
    </lineage>
</organism>
<keyword evidence="1" id="KW-0472">Membrane</keyword>
<feature type="transmembrane region" description="Helical" evidence="1">
    <location>
        <begin position="260"/>
        <end position="283"/>
    </location>
</feature>
<feature type="transmembrane region" description="Helical" evidence="1">
    <location>
        <begin position="101"/>
        <end position="123"/>
    </location>
</feature>
<sequence length="325" mass="37348">MLYFERSAKSAVKFRFGHGKYVDPWLSVHVISGILIGIVGLAFDWPLWPTLTVSLFLGFVYEMWESVIRIVEDVENSIIDIIGVGIGTVLSYQFFDFRLTLPQLFGLFLGFAALNLLLTRIGWRSYLKRRARNRTPANRKRWSGESNRSKLFRDNIVFFGAAAAILPLPFLFHLDPKTALAWFAFILLASAYAIYKKRVGQEMILAFLFALFITSYQTYVYDSLNLFIGTINLFPLIAWTAGLVLLREIYERSDWRRKQLIFAAIYLAGLFIFEYVGYYLLAIRINVDYPSLFGLGIIHGPPIIYLFYLLAGPVYLAVSDYVKVK</sequence>
<feature type="transmembrane region" description="Helical" evidence="1">
    <location>
        <begin position="21"/>
        <end position="41"/>
    </location>
</feature>
<dbReference type="EMBL" id="MHRJ01000019">
    <property type="protein sequence ID" value="OHA22876.1"/>
    <property type="molecule type" value="Genomic_DNA"/>
</dbReference>
<keyword evidence="1" id="KW-1133">Transmembrane helix</keyword>
<feature type="transmembrane region" description="Helical" evidence="1">
    <location>
        <begin position="303"/>
        <end position="322"/>
    </location>
</feature>
<proteinExistence type="predicted"/>
<feature type="transmembrane region" description="Helical" evidence="1">
    <location>
        <begin position="202"/>
        <end position="220"/>
    </location>
</feature>
<evidence type="ECO:0000313" key="3">
    <source>
        <dbReference type="Proteomes" id="UP000176493"/>
    </source>
</evidence>
<keyword evidence="1" id="KW-0812">Transmembrane</keyword>